<evidence type="ECO:0000313" key="2">
    <source>
        <dbReference type="Proteomes" id="UP000789366"/>
    </source>
</evidence>
<dbReference type="Proteomes" id="UP000789366">
    <property type="component" value="Unassembled WGS sequence"/>
</dbReference>
<gene>
    <name evidence="1" type="ORF">SPELUC_LOCUS6657</name>
</gene>
<feature type="non-terminal residue" evidence="1">
    <location>
        <position position="1"/>
    </location>
</feature>
<accession>A0ACA9MF67</accession>
<protein>
    <submittedName>
        <fullName evidence="1">10287_t:CDS:1</fullName>
    </submittedName>
</protein>
<dbReference type="EMBL" id="CAJVPW010008024">
    <property type="protein sequence ID" value="CAG8588601.1"/>
    <property type="molecule type" value="Genomic_DNA"/>
</dbReference>
<reference evidence="1" key="1">
    <citation type="submission" date="2021-06" db="EMBL/GenBank/DDBJ databases">
        <authorList>
            <person name="Kallberg Y."/>
            <person name="Tangrot J."/>
            <person name="Rosling A."/>
        </authorList>
    </citation>
    <scope>NUCLEOTIDE SEQUENCE</scope>
    <source>
        <strain evidence="1">28 12/20/2015</strain>
    </source>
</reference>
<keyword evidence="2" id="KW-1185">Reference proteome</keyword>
<organism evidence="1 2">
    <name type="scientific">Cetraspora pellucida</name>
    <dbReference type="NCBI Taxonomy" id="1433469"/>
    <lineage>
        <taxon>Eukaryota</taxon>
        <taxon>Fungi</taxon>
        <taxon>Fungi incertae sedis</taxon>
        <taxon>Mucoromycota</taxon>
        <taxon>Glomeromycotina</taxon>
        <taxon>Glomeromycetes</taxon>
        <taxon>Diversisporales</taxon>
        <taxon>Gigasporaceae</taxon>
        <taxon>Cetraspora</taxon>
    </lineage>
</organism>
<evidence type="ECO:0000313" key="1">
    <source>
        <dbReference type="EMBL" id="CAG8588601.1"/>
    </source>
</evidence>
<comment type="caution">
    <text evidence="1">The sequence shown here is derived from an EMBL/GenBank/DDBJ whole genome shotgun (WGS) entry which is preliminary data.</text>
</comment>
<sequence length="65" mass="7582">EWGEIWVYESLFTWGFSLNLKTLFKQKNKIVLQSYSIGIKLTTRHLQVQNVWTSVIGRIGRVVNG</sequence>
<name>A0ACA9MF67_9GLOM</name>
<proteinExistence type="predicted"/>